<dbReference type="PATRIC" id="fig|1590.155.peg.1490"/>
<gene>
    <name evidence="2" type="ORF">LPJSA22_00885</name>
    <name evidence="1" type="ORF">NAB2_2144</name>
</gene>
<evidence type="ECO:0000313" key="1">
    <source>
        <dbReference type="EMBL" id="KZV01524.1"/>
    </source>
</evidence>
<dbReference type="Proteomes" id="UP000076872">
    <property type="component" value="Unassembled WGS sequence"/>
</dbReference>
<reference evidence="2 4" key="2">
    <citation type="submission" date="2016-08" db="EMBL/GenBank/DDBJ databases">
        <title>Genome sequencing of Lactobacillus plantarum JSA22, isolated from fermented soybean paste.</title>
        <authorList>
            <person name="Choi H.S."/>
        </authorList>
    </citation>
    <scope>NUCLEOTIDE SEQUENCE [LARGE SCALE GENOMIC DNA]</scope>
    <source>
        <strain evidence="2 4">JSA22</strain>
    </source>
</reference>
<evidence type="ECO:0000313" key="3">
    <source>
        <dbReference type="Proteomes" id="UP000076872"/>
    </source>
</evidence>
<protein>
    <submittedName>
        <fullName evidence="2">Uncharacterized protein</fullName>
    </submittedName>
</protein>
<evidence type="ECO:0000313" key="2">
    <source>
        <dbReference type="EMBL" id="ODO60936.1"/>
    </source>
</evidence>
<name>A0A0P7K387_LACPN</name>
<dbReference type="EMBL" id="MCOL01000001">
    <property type="protein sequence ID" value="ODO60936.1"/>
    <property type="molecule type" value="Genomic_DNA"/>
</dbReference>
<evidence type="ECO:0000313" key="4">
    <source>
        <dbReference type="Proteomes" id="UP000094892"/>
    </source>
</evidence>
<reference evidence="1 3" key="1">
    <citation type="submission" date="2016-03" db="EMBL/GenBank/DDBJ databases">
        <title>Comparative genomics of 54 Lactobacillus plantarum strains reveals genomic uncoupling from niche constraints.</title>
        <authorList>
            <person name="Martino M.E."/>
        </authorList>
    </citation>
    <scope>NUCLEOTIDE SEQUENCE [LARGE SCALE GENOMIC DNA]</scope>
    <source>
        <strain evidence="1 3">NAB2</strain>
    </source>
</reference>
<proteinExistence type="predicted"/>
<comment type="caution">
    <text evidence="2">The sequence shown here is derived from an EMBL/GenBank/DDBJ whole genome shotgun (WGS) entry which is preliminary data.</text>
</comment>
<dbReference type="AlphaFoldDB" id="A0A0P7K387"/>
<accession>A0A0P7K387</accession>
<organism evidence="2 4">
    <name type="scientific">Lactiplantibacillus plantarum</name>
    <name type="common">Lactobacillus plantarum</name>
    <dbReference type="NCBI Taxonomy" id="1590"/>
    <lineage>
        <taxon>Bacteria</taxon>
        <taxon>Bacillati</taxon>
        <taxon>Bacillota</taxon>
        <taxon>Bacilli</taxon>
        <taxon>Lactobacillales</taxon>
        <taxon>Lactobacillaceae</taxon>
        <taxon>Lactiplantibacillus</taxon>
    </lineage>
</organism>
<dbReference type="EMBL" id="LUXO01000033">
    <property type="protein sequence ID" value="KZV01524.1"/>
    <property type="molecule type" value="Genomic_DNA"/>
</dbReference>
<dbReference type="Proteomes" id="UP000094892">
    <property type="component" value="Unassembled WGS sequence"/>
</dbReference>
<sequence length="50" mass="5793">MDELVANLKDFLSTVSLRIVEVFSHLGVIKDLHDSFFIGFLFVHKTLRIM</sequence>